<dbReference type="PANTHER" id="PTHR21098">
    <property type="entry name" value="RIBOFLAVIN SYNTHASE ALPHA CHAIN"/>
    <property type="match status" value="1"/>
</dbReference>
<evidence type="ECO:0000256" key="3">
    <source>
        <dbReference type="ARBA" id="ARBA00004887"/>
    </source>
</evidence>
<evidence type="ECO:0000256" key="6">
    <source>
        <dbReference type="ARBA" id="ARBA00022619"/>
    </source>
</evidence>
<dbReference type="PIRSF" id="PIRSF000498">
    <property type="entry name" value="Riboflavin_syn_A"/>
    <property type="match status" value="1"/>
</dbReference>
<feature type="non-terminal residue" evidence="10">
    <location>
        <position position="1"/>
    </location>
</feature>
<dbReference type="CDD" id="cd00402">
    <property type="entry name" value="Riboflavin_synthase_like"/>
    <property type="match status" value="1"/>
</dbReference>
<dbReference type="PANTHER" id="PTHR21098:SF12">
    <property type="entry name" value="RIBOFLAVIN SYNTHASE"/>
    <property type="match status" value="1"/>
</dbReference>
<organism evidence="10">
    <name type="scientific">Cyprideis torosa</name>
    <dbReference type="NCBI Taxonomy" id="163714"/>
    <lineage>
        <taxon>Eukaryota</taxon>
        <taxon>Metazoa</taxon>
        <taxon>Ecdysozoa</taxon>
        <taxon>Arthropoda</taxon>
        <taxon>Crustacea</taxon>
        <taxon>Oligostraca</taxon>
        <taxon>Ostracoda</taxon>
        <taxon>Podocopa</taxon>
        <taxon>Podocopida</taxon>
        <taxon>Cytherocopina</taxon>
        <taxon>Cytheroidea</taxon>
        <taxon>Cytherideidae</taxon>
        <taxon>Cyprideis</taxon>
    </lineage>
</organism>
<dbReference type="SUPFAM" id="SSF63380">
    <property type="entry name" value="Riboflavin synthase domain-like"/>
    <property type="match status" value="2"/>
</dbReference>
<evidence type="ECO:0000256" key="8">
    <source>
        <dbReference type="ARBA" id="ARBA00022737"/>
    </source>
</evidence>
<evidence type="ECO:0000256" key="7">
    <source>
        <dbReference type="ARBA" id="ARBA00022679"/>
    </source>
</evidence>
<protein>
    <recommendedName>
        <fullName evidence="5">Riboflavin synthase</fullName>
        <ecNumber evidence="4">2.5.1.9</ecNumber>
    </recommendedName>
</protein>
<dbReference type="AlphaFoldDB" id="A0A7R8X1E7"/>
<dbReference type="FunFam" id="2.40.30.20:FF:000004">
    <property type="entry name" value="Riboflavin synthase, alpha subunit"/>
    <property type="match status" value="1"/>
</dbReference>
<feature type="domain" description="Lumazine-binding" evidence="9">
    <location>
        <begin position="63"/>
        <end position="159"/>
    </location>
</feature>
<dbReference type="InterPro" id="IPR017938">
    <property type="entry name" value="Riboflavin_synthase-like_b-brl"/>
</dbReference>
<sequence length="169" mass="17882">PVEGESIAVNGICLTAYDIVGSSFSVDISPESISRSTLGQLAVGSYVNMERALKVSDRLGGHIVSGHVDCTARLVDVQNRGSFVLLTFQLERDLSRYIIEKGSVAIDGVSLTVNACNGLRFSVSIIPHSLKITTLGNMKKGAGVNIEVDVIGKYIEKLMGGSGLQGERG</sequence>
<evidence type="ECO:0000256" key="2">
    <source>
        <dbReference type="ARBA" id="ARBA00002803"/>
    </source>
</evidence>
<name>A0A7R8X1E7_9CRUS</name>
<dbReference type="OrthoDB" id="8194160at2759"/>
<keyword evidence="8" id="KW-0677">Repeat</keyword>
<dbReference type="Pfam" id="PF00677">
    <property type="entry name" value="Lum_binding"/>
    <property type="match status" value="2"/>
</dbReference>
<evidence type="ECO:0000259" key="9">
    <source>
        <dbReference type="PROSITE" id="PS51177"/>
    </source>
</evidence>
<evidence type="ECO:0000256" key="5">
    <source>
        <dbReference type="ARBA" id="ARBA00013950"/>
    </source>
</evidence>
<evidence type="ECO:0000256" key="4">
    <source>
        <dbReference type="ARBA" id="ARBA00012827"/>
    </source>
</evidence>
<comment type="function">
    <text evidence="2">Catalyzes the dismutation of two molecules of 6,7-dimethyl-8-ribityllumazine, resulting in the formation of riboflavin and 5-amino-6-(D-ribitylamino)uracil.</text>
</comment>
<reference evidence="10" key="1">
    <citation type="submission" date="2020-11" db="EMBL/GenBank/DDBJ databases">
        <authorList>
            <person name="Tran Van P."/>
        </authorList>
    </citation>
    <scope>NUCLEOTIDE SEQUENCE</scope>
</reference>
<dbReference type="InterPro" id="IPR023366">
    <property type="entry name" value="ATP_synth_asu-like_sf"/>
</dbReference>
<dbReference type="EC" id="2.5.1.9" evidence="4"/>
<dbReference type="GO" id="GO:0004746">
    <property type="term" value="F:riboflavin synthase activity"/>
    <property type="evidence" value="ECO:0007669"/>
    <property type="project" value="UniProtKB-EC"/>
</dbReference>
<keyword evidence="6" id="KW-0686">Riboflavin biosynthesis</keyword>
<dbReference type="PROSITE" id="PS51177">
    <property type="entry name" value="LUMAZINE_BIND"/>
    <property type="match status" value="2"/>
</dbReference>
<accession>A0A7R8X1E7</accession>
<evidence type="ECO:0000313" key="10">
    <source>
        <dbReference type="EMBL" id="CAD7239159.1"/>
    </source>
</evidence>
<dbReference type="InterPro" id="IPR026017">
    <property type="entry name" value="Lumazine-bd_dom"/>
</dbReference>
<evidence type="ECO:0000256" key="1">
    <source>
        <dbReference type="ARBA" id="ARBA00000968"/>
    </source>
</evidence>
<feature type="non-terminal residue" evidence="10">
    <location>
        <position position="169"/>
    </location>
</feature>
<dbReference type="EMBL" id="OB717331">
    <property type="protein sequence ID" value="CAD7239159.1"/>
    <property type="molecule type" value="Genomic_DNA"/>
</dbReference>
<dbReference type="NCBIfam" id="NF006767">
    <property type="entry name" value="PRK09289.1"/>
    <property type="match status" value="1"/>
</dbReference>
<dbReference type="NCBIfam" id="TIGR00187">
    <property type="entry name" value="ribE"/>
    <property type="match status" value="1"/>
</dbReference>
<keyword evidence="7" id="KW-0808">Transferase</keyword>
<comment type="pathway">
    <text evidence="3">Cofactor biosynthesis; riboflavin biosynthesis; riboflavin from 2-hydroxy-3-oxobutyl phosphate and 5-amino-6-(D-ribitylamino)uracil: step 2/2.</text>
</comment>
<dbReference type="GO" id="GO:0009231">
    <property type="term" value="P:riboflavin biosynthetic process"/>
    <property type="evidence" value="ECO:0007669"/>
    <property type="project" value="UniProtKB-KW"/>
</dbReference>
<gene>
    <name evidence="10" type="ORF">CTOB1V02_LOCUS16974</name>
</gene>
<proteinExistence type="predicted"/>
<dbReference type="Gene3D" id="2.40.30.20">
    <property type="match status" value="2"/>
</dbReference>
<feature type="domain" description="Lumazine-binding" evidence="9">
    <location>
        <begin position="1"/>
        <end position="62"/>
    </location>
</feature>
<comment type="catalytic activity">
    <reaction evidence="1">
        <text>2 6,7-dimethyl-8-(1-D-ribityl)lumazine + H(+) = 5-amino-6-(D-ribitylamino)uracil + riboflavin</text>
        <dbReference type="Rhea" id="RHEA:20772"/>
        <dbReference type="ChEBI" id="CHEBI:15378"/>
        <dbReference type="ChEBI" id="CHEBI:15934"/>
        <dbReference type="ChEBI" id="CHEBI:57986"/>
        <dbReference type="ChEBI" id="CHEBI:58201"/>
        <dbReference type="EC" id="2.5.1.9"/>
    </reaction>
</comment>
<dbReference type="InterPro" id="IPR001783">
    <property type="entry name" value="Lumazine-bd"/>
</dbReference>